<dbReference type="PROSITE" id="PS52016">
    <property type="entry name" value="TONB_DEPENDENT_REC_3"/>
    <property type="match status" value="1"/>
</dbReference>
<evidence type="ECO:0000256" key="8">
    <source>
        <dbReference type="SAM" id="SignalP"/>
    </source>
</evidence>
<dbReference type="Gene3D" id="2.170.130.10">
    <property type="entry name" value="TonB-dependent receptor, plug domain"/>
    <property type="match status" value="1"/>
</dbReference>
<feature type="signal peptide" evidence="8">
    <location>
        <begin position="1"/>
        <end position="27"/>
    </location>
</feature>
<protein>
    <submittedName>
        <fullName evidence="10">SusC/RagA family TonB-linked outer membrane protein</fullName>
    </submittedName>
</protein>
<reference evidence="11" key="1">
    <citation type="submission" date="2018-11" db="EMBL/GenBank/DDBJ databases">
        <title>Chitinophaga lutea sp.nov., isolate from arsenic contaminated soil.</title>
        <authorList>
            <person name="Zong Y."/>
        </authorList>
    </citation>
    <scope>NUCLEOTIDE SEQUENCE [LARGE SCALE GENOMIC DNA]</scope>
    <source>
        <strain evidence="11">YLT18</strain>
    </source>
</reference>
<dbReference type="GO" id="GO:0009279">
    <property type="term" value="C:cell outer membrane"/>
    <property type="evidence" value="ECO:0007669"/>
    <property type="project" value="UniProtKB-SubCell"/>
</dbReference>
<dbReference type="InterPro" id="IPR039426">
    <property type="entry name" value="TonB-dep_rcpt-like"/>
</dbReference>
<keyword evidence="6 7" id="KW-0998">Cell outer membrane</keyword>
<dbReference type="OrthoDB" id="9768177at2"/>
<organism evidence="10 11">
    <name type="scientific">Chitinophaga barathri</name>
    <dbReference type="NCBI Taxonomy" id="1647451"/>
    <lineage>
        <taxon>Bacteria</taxon>
        <taxon>Pseudomonadati</taxon>
        <taxon>Bacteroidota</taxon>
        <taxon>Chitinophagia</taxon>
        <taxon>Chitinophagales</taxon>
        <taxon>Chitinophagaceae</taxon>
        <taxon>Chitinophaga</taxon>
    </lineage>
</organism>
<dbReference type="SUPFAM" id="SSF49464">
    <property type="entry name" value="Carboxypeptidase regulatory domain-like"/>
    <property type="match status" value="1"/>
</dbReference>
<dbReference type="InterPro" id="IPR023996">
    <property type="entry name" value="TonB-dep_OMP_SusC/RagA"/>
</dbReference>
<dbReference type="InterPro" id="IPR008969">
    <property type="entry name" value="CarboxyPept-like_regulatory"/>
</dbReference>
<comment type="similarity">
    <text evidence="7">Belongs to the TonB-dependent receptor family.</text>
</comment>
<sequence>MKQHYPCQTWARRAFLFLLLLTLKSQAASSSTLDDTSSITLHVVNQPIENIFKLIEKQTGLTFYYGRSIIDGSVPASVNVTKASLAEVMNVLLKGKNVSWRVKDKGVVLSKAEVVPEKTVTGVVGDTVPKITVSGNVMDVKGNPIPGATVSLKGQPRGQGADALGRFIFTQVPANGILVISSIGFDPKQVKISGKTEIKIVLDSAIREIESFEVVSTGYQDIPKERSTGSFVQLDNKLLNRTVSTGIIDRILNVTSSLKTEKGARTSFTIRGFSTINANMKPLVVVDGFPYDENPNDGEVLLNNLNPNDIESITILRDAASASIWGARSGNGVIVVKTKKGSYNKKTSIQLNASTNFIKKPDLGYLNIIDPKDAIEVERTRFKQGLYNEYDDLYPLFDFYLPLSPAMEIMLAQRRGEITEQDANSKLNELSQHDARDDINKYLLQTGINQQYNLNVSGGTPRNSYYVSLGYDANRSSIKGDKDQRYSLRFENTLKPIDKIELSTYISYVQSDSKSNGIGYEQFLATGLTMASPYTQLADNNGNSLHVPMPFTYRTPYLDTARYPGLLDWHYRPLDELKNNNNSSKRYNTRLGGVIRYTFFEGISAEVRGQYEKRIGRITNEFNMNTYNTRNLINTYAYQDPTGKTIYPIPLGSILRLDNSDNTLWNIRTQINVNKSWHKHQINAILAYESSESKYTFNGEGKYGYNPSTLSSATYIDYNTQFMLRPNGMLGSGRIPNDQYAGGSLNRFESYLGNAAYTFNNNYSLTLSGRIDKSNFLGAKSNQRIVPLWSTGLGWNISDESFYKLLWLPYLRLRATYGYNGNLNNKATALPTAIITTTGAGGYHNEPYVSILTAPNPGLTWERIGTYNLGIDFKLFNNRMDGSLEYYKKTGENLIGTINIEPTVGTTIYTGNYASMKGSGVDLILNSINIRRAVNWRSNLVLSYNTDKITDYDQKSLTAFSYLTNFYIPVIGKPVVKLFTFPYAGLNAENGDPMGFLKGEKKDYLSMSQNAKPEDLLYIGSITPRVFGSLINTLSYKNISFSFNITYKFKYYFVRNSISYSNLFNNFGGHSDYSLRWQKAGDETKTSVPSMPAAINPTRDNFYKYSDALVEKGDHIRLQDIRLSYELGKQQFKSLPFNNISIFTYANNVGILWRANKYKLDPDVNGFSLPTPRSIAIGASVNF</sequence>
<dbReference type="InterPro" id="IPR023997">
    <property type="entry name" value="TonB-dep_OMP_SusC/RagA_CS"/>
</dbReference>
<dbReference type="NCBIfam" id="TIGR04056">
    <property type="entry name" value="OMP_RagA_SusC"/>
    <property type="match status" value="1"/>
</dbReference>
<dbReference type="SUPFAM" id="SSF56935">
    <property type="entry name" value="Porins"/>
    <property type="match status" value="1"/>
</dbReference>
<feature type="domain" description="Secretin/TonB short N-terminal" evidence="9">
    <location>
        <begin position="61"/>
        <end position="112"/>
    </location>
</feature>
<proteinExistence type="inferred from homology"/>
<evidence type="ECO:0000256" key="3">
    <source>
        <dbReference type="ARBA" id="ARBA00022452"/>
    </source>
</evidence>
<dbReference type="Pfam" id="PF07715">
    <property type="entry name" value="Plug"/>
    <property type="match status" value="1"/>
</dbReference>
<evidence type="ECO:0000256" key="4">
    <source>
        <dbReference type="ARBA" id="ARBA00022692"/>
    </source>
</evidence>
<name>A0A3N4MH94_9BACT</name>
<evidence type="ECO:0000256" key="2">
    <source>
        <dbReference type="ARBA" id="ARBA00022448"/>
    </source>
</evidence>
<dbReference type="EMBL" id="RMBX01000005">
    <property type="protein sequence ID" value="RPD41117.1"/>
    <property type="molecule type" value="Genomic_DNA"/>
</dbReference>
<dbReference type="SMART" id="SM00965">
    <property type="entry name" value="STN"/>
    <property type="match status" value="1"/>
</dbReference>
<dbReference type="InterPro" id="IPR011662">
    <property type="entry name" value="Secretin/TonB_short_N"/>
</dbReference>
<comment type="caution">
    <text evidence="10">The sequence shown here is derived from an EMBL/GenBank/DDBJ whole genome shotgun (WGS) entry which is preliminary data.</text>
</comment>
<evidence type="ECO:0000256" key="6">
    <source>
        <dbReference type="ARBA" id="ARBA00023237"/>
    </source>
</evidence>
<dbReference type="Gene3D" id="2.40.170.20">
    <property type="entry name" value="TonB-dependent receptor, beta-barrel domain"/>
    <property type="match status" value="1"/>
</dbReference>
<dbReference type="Pfam" id="PF13715">
    <property type="entry name" value="CarbopepD_reg_2"/>
    <property type="match status" value="1"/>
</dbReference>
<keyword evidence="8" id="KW-0732">Signal</keyword>
<evidence type="ECO:0000313" key="10">
    <source>
        <dbReference type="EMBL" id="RPD41117.1"/>
    </source>
</evidence>
<keyword evidence="3 7" id="KW-1134">Transmembrane beta strand</keyword>
<dbReference type="RefSeq" id="WP_120516580.1">
    <property type="nucleotide sequence ID" value="NZ_QXZY01000006.1"/>
</dbReference>
<evidence type="ECO:0000259" key="9">
    <source>
        <dbReference type="SMART" id="SM00965"/>
    </source>
</evidence>
<evidence type="ECO:0000256" key="7">
    <source>
        <dbReference type="PROSITE-ProRule" id="PRU01360"/>
    </source>
</evidence>
<dbReference type="NCBIfam" id="TIGR04057">
    <property type="entry name" value="SusC_RagA_signa"/>
    <property type="match status" value="1"/>
</dbReference>
<dbReference type="InterPro" id="IPR037066">
    <property type="entry name" value="Plug_dom_sf"/>
</dbReference>
<dbReference type="Proteomes" id="UP000279089">
    <property type="component" value="Unassembled WGS sequence"/>
</dbReference>
<gene>
    <name evidence="10" type="ORF">EG028_10550</name>
</gene>
<evidence type="ECO:0000256" key="1">
    <source>
        <dbReference type="ARBA" id="ARBA00004571"/>
    </source>
</evidence>
<comment type="subcellular location">
    <subcellularLocation>
        <location evidence="1 7">Cell outer membrane</location>
        <topology evidence="1 7">Multi-pass membrane protein</topology>
    </subcellularLocation>
</comment>
<feature type="chain" id="PRO_5018074735" evidence="8">
    <location>
        <begin position="28"/>
        <end position="1183"/>
    </location>
</feature>
<keyword evidence="5 7" id="KW-0472">Membrane</keyword>
<dbReference type="Gene3D" id="2.60.40.1120">
    <property type="entry name" value="Carboxypeptidase-like, regulatory domain"/>
    <property type="match status" value="1"/>
</dbReference>
<evidence type="ECO:0000313" key="11">
    <source>
        <dbReference type="Proteomes" id="UP000279089"/>
    </source>
</evidence>
<keyword evidence="11" id="KW-1185">Reference proteome</keyword>
<evidence type="ECO:0000256" key="5">
    <source>
        <dbReference type="ARBA" id="ARBA00023136"/>
    </source>
</evidence>
<keyword evidence="4 7" id="KW-0812">Transmembrane</keyword>
<accession>A0A3N4MH94</accession>
<dbReference type="AlphaFoldDB" id="A0A3N4MH94"/>
<keyword evidence="2 7" id="KW-0813">Transport</keyword>
<dbReference type="InterPro" id="IPR036942">
    <property type="entry name" value="Beta-barrel_TonB_sf"/>
</dbReference>
<dbReference type="InterPro" id="IPR012910">
    <property type="entry name" value="Plug_dom"/>
</dbReference>